<dbReference type="EMBL" id="CP136336">
    <property type="protein sequence ID" value="WOB06507.1"/>
    <property type="molecule type" value="Genomic_DNA"/>
</dbReference>
<dbReference type="Proteomes" id="UP001303946">
    <property type="component" value="Chromosome"/>
</dbReference>
<accession>A0ABZ0CU96</accession>
<gene>
    <name evidence="1" type="ORF">RXV79_16415</name>
</gene>
<keyword evidence="2" id="KW-1185">Reference proteome</keyword>
<organism evidence="1 2">
    <name type="scientific">Piscinibacter gummiphilus</name>
    <dbReference type="NCBI Taxonomy" id="946333"/>
    <lineage>
        <taxon>Bacteria</taxon>
        <taxon>Pseudomonadati</taxon>
        <taxon>Pseudomonadota</taxon>
        <taxon>Betaproteobacteria</taxon>
        <taxon>Burkholderiales</taxon>
        <taxon>Sphaerotilaceae</taxon>
        <taxon>Piscinibacter</taxon>
    </lineage>
</organism>
<reference evidence="1 2" key="1">
    <citation type="submission" date="2023-10" db="EMBL/GenBank/DDBJ databases">
        <title>Bacteria for the degradation of biodegradable plastic PBAT(Polybutylene adipate terephthalate).</title>
        <authorList>
            <person name="Weon H.-Y."/>
            <person name="Yeon J."/>
        </authorList>
    </citation>
    <scope>NUCLEOTIDE SEQUENCE [LARGE SCALE GENOMIC DNA]</scope>
    <source>
        <strain evidence="1 2">SBD 7-3</strain>
    </source>
</reference>
<evidence type="ECO:0000313" key="1">
    <source>
        <dbReference type="EMBL" id="WOB06507.1"/>
    </source>
</evidence>
<evidence type="ECO:0000313" key="2">
    <source>
        <dbReference type="Proteomes" id="UP001303946"/>
    </source>
</evidence>
<proteinExistence type="predicted"/>
<name>A0ABZ0CU96_9BURK</name>
<dbReference type="RefSeq" id="WP_316698976.1">
    <property type="nucleotide sequence ID" value="NZ_CP136336.1"/>
</dbReference>
<sequence length="116" mass="12679">MSAQHTPGPHILRNPLNGLIWSRHNDHPVSELAGDYTVYSSAHHATQALRRNRKLLDAGFVVEPEPAHQRGEYVAKLRAFQSGYGRLGGNCADAEWNAFSEGWDFRAAIAKAGGAS</sequence>
<protein>
    <submittedName>
        <fullName evidence="1">Uncharacterized protein</fullName>
    </submittedName>
</protein>